<dbReference type="OrthoDB" id="9809852at2"/>
<dbReference type="STRING" id="748449.Halha_1848"/>
<dbReference type="PANTHER" id="PTHR30255">
    <property type="entry name" value="SINGLE-STRANDED-DNA-SPECIFIC EXONUCLEASE RECJ"/>
    <property type="match status" value="1"/>
</dbReference>
<gene>
    <name evidence="7" type="ordered locus">Halha_1848</name>
</gene>
<dbReference type="PANTHER" id="PTHR30255:SF2">
    <property type="entry name" value="SINGLE-STRANDED-DNA-SPECIFIC EXONUCLEASE RECJ"/>
    <property type="match status" value="1"/>
</dbReference>
<dbReference type="PROSITE" id="PS51194">
    <property type="entry name" value="HELICASE_CTER"/>
    <property type="match status" value="1"/>
</dbReference>
<dbReference type="RefSeq" id="WP_015327477.1">
    <property type="nucleotide sequence ID" value="NC_019978.1"/>
</dbReference>
<dbReference type="eggNOG" id="COG0608">
    <property type="taxonomic scope" value="Bacteria"/>
</dbReference>
<dbReference type="Gene3D" id="3.10.310.30">
    <property type="match status" value="1"/>
</dbReference>
<comment type="similarity">
    <text evidence="1">Belongs to the RecJ family.</text>
</comment>
<dbReference type="Pfam" id="PF02272">
    <property type="entry name" value="DHHA1"/>
    <property type="match status" value="1"/>
</dbReference>
<accession>L0K9S2</accession>
<dbReference type="InterPro" id="IPR027417">
    <property type="entry name" value="P-loop_NTPase"/>
</dbReference>
<dbReference type="GO" id="GO:0006281">
    <property type="term" value="P:DNA repair"/>
    <property type="evidence" value="ECO:0007669"/>
    <property type="project" value="InterPro"/>
</dbReference>
<organism evidence="7 8">
    <name type="scientific">Halobacteroides halobius (strain ATCC 35273 / DSM 5150 / MD-1)</name>
    <dbReference type="NCBI Taxonomy" id="748449"/>
    <lineage>
        <taxon>Bacteria</taxon>
        <taxon>Bacillati</taxon>
        <taxon>Bacillota</taxon>
        <taxon>Clostridia</taxon>
        <taxon>Halanaerobiales</taxon>
        <taxon>Halobacteroidaceae</taxon>
        <taxon>Halobacteroides</taxon>
    </lineage>
</organism>
<dbReference type="Pfam" id="PF01368">
    <property type="entry name" value="DHH"/>
    <property type="match status" value="1"/>
</dbReference>
<keyword evidence="4" id="KW-0378">Hydrolase</keyword>
<evidence type="ECO:0000256" key="2">
    <source>
        <dbReference type="ARBA" id="ARBA00019841"/>
    </source>
</evidence>
<dbReference type="AlphaFoldDB" id="L0K9S2"/>
<name>L0K9S2_HALHC</name>
<dbReference type="InterPro" id="IPR051673">
    <property type="entry name" value="SSDNA_exonuclease_RecJ"/>
</dbReference>
<dbReference type="SUPFAM" id="SSF52540">
    <property type="entry name" value="P-loop containing nucleoside triphosphate hydrolases"/>
    <property type="match status" value="1"/>
</dbReference>
<protein>
    <recommendedName>
        <fullName evidence="2">Single-stranded-DNA-specific exonuclease RecJ</fullName>
    </recommendedName>
</protein>
<evidence type="ECO:0000256" key="1">
    <source>
        <dbReference type="ARBA" id="ARBA00005915"/>
    </source>
</evidence>
<evidence type="ECO:0000256" key="3">
    <source>
        <dbReference type="ARBA" id="ARBA00022722"/>
    </source>
</evidence>
<dbReference type="InterPro" id="IPR038763">
    <property type="entry name" value="DHH_sf"/>
</dbReference>
<evidence type="ECO:0000256" key="4">
    <source>
        <dbReference type="ARBA" id="ARBA00022801"/>
    </source>
</evidence>
<dbReference type="InterPro" id="IPR041122">
    <property type="entry name" value="RecJ_OB"/>
</dbReference>
<keyword evidence="3" id="KW-0540">Nuclease</keyword>
<reference evidence="8" key="1">
    <citation type="submission" date="2012-02" db="EMBL/GenBank/DDBJ databases">
        <title>The complete genome of Halobacteroides halobius DSM 5150.</title>
        <authorList>
            <person name="Lucas S."/>
            <person name="Copeland A."/>
            <person name="Lapidus A."/>
            <person name="Glavina del Rio T."/>
            <person name="Dalin E."/>
            <person name="Tice H."/>
            <person name="Bruce D."/>
            <person name="Goodwin L."/>
            <person name="Pitluck S."/>
            <person name="Peters L."/>
            <person name="Mikhailova N."/>
            <person name="Gu W."/>
            <person name="Kyrpides N."/>
            <person name="Mavromatis K."/>
            <person name="Ivanova N."/>
            <person name="Brettin T."/>
            <person name="Detter J.C."/>
            <person name="Han C."/>
            <person name="Larimer F."/>
            <person name="Land M."/>
            <person name="Hauser L."/>
            <person name="Markowitz V."/>
            <person name="Cheng J.-F."/>
            <person name="Hugenholtz P."/>
            <person name="Woyke T."/>
            <person name="Wu D."/>
            <person name="Tindall B."/>
            <person name="Pomrenke H."/>
            <person name="Brambilla E."/>
            <person name="Klenk H.-P."/>
            <person name="Eisen J.A."/>
        </authorList>
    </citation>
    <scope>NUCLEOTIDE SEQUENCE [LARGE SCALE GENOMIC DNA]</scope>
    <source>
        <strain evidence="8">ATCC 35273 / DSM 5150 / MD-1</strain>
    </source>
</reference>
<dbReference type="Gene3D" id="3.90.1640.30">
    <property type="match status" value="1"/>
</dbReference>
<dbReference type="PATRIC" id="fig|748449.3.peg.1779"/>
<evidence type="ECO:0000259" key="6">
    <source>
        <dbReference type="PROSITE" id="PS51194"/>
    </source>
</evidence>
<dbReference type="InterPro" id="IPR003156">
    <property type="entry name" value="DHHA1_dom"/>
</dbReference>
<dbReference type="Proteomes" id="UP000010880">
    <property type="component" value="Chromosome"/>
</dbReference>
<evidence type="ECO:0000313" key="7">
    <source>
        <dbReference type="EMBL" id="AGB41761.1"/>
    </source>
</evidence>
<dbReference type="GO" id="GO:0006310">
    <property type="term" value="P:DNA recombination"/>
    <property type="evidence" value="ECO:0007669"/>
    <property type="project" value="InterPro"/>
</dbReference>
<dbReference type="KEGG" id="hhl:Halha_1848"/>
<dbReference type="HOGENOM" id="CLU_009736_3_0_9"/>
<dbReference type="EMBL" id="CP003359">
    <property type="protein sequence ID" value="AGB41761.1"/>
    <property type="molecule type" value="Genomic_DNA"/>
</dbReference>
<keyword evidence="8" id="KW-1185">Reference proteome</keyword>
<dbReference type="eggNOG" id="COG0513">
    <property type="taxonomic scope" value="Bacteria"/>
</dbReference>
<sequence length="1096" mass="124825">MQQEVKWERKAIDQQLVEKLQNNLKIDPITAKVLVRRGFDNSKEVQAFFNTTINDLHNPYLLESMERAVARIKKALENKEEIIIYGDYDVDGITSTSLLVDYLTKLGAKVDFYIPNRLTEGYGLNIEAINKLAREGANLVITVDCGIRGHQQVEYANKKGLDVIITDHHTPAVKNPSAIAVVNPKQDNCKYPFSELAGVGVAFKLAQALALELDDSTTSPPLTNYLSLVVLGTVADIVPLKGENRIITKFGLKQLNQINRDKIPGLAALVEVAGYSKRRIKAGNIAFQLAPRINAAGRLGEAQQAVKMLLAADYFQAQQFADQLNDFNDYRKEISEQIFTEAEEAIKQFDLAKEWVLVIASSNWHSGVIGNVASDLQEKYHRPVILIALDGDKGPGSCRSITNFNIYQALQECQDLLIRFGGHKQAAGFSIKEENISQFRKELNDYAHQILKEEDLIPRQKVDEIVSLDQLSFSLLDELETLAPFGYGNSRPTFEAQNLKIQEFQVIGHNKKHLKVFFNVNNQKLEGIAFNQGYLKDMLLAQQEGIDLLFNLARNEWKGQVNLQLRVKDIKIPQPKLKDKLFATKRSILVNGIAKSKLDWFYTRVRELNQQLMDNLSIGQEILLTKESDSQINLIVQGNNLGVLNSELAIELGPYLDVGINYRCFIADLNKDKQLVKVFITRELSKKEKDKAQSTELFFQGQQRIEKLTTPQQRSKLIYDYAVSQATNQEQATLVIWPSKRLVQKQYSQFKRQLPQLNIYQGHRALSCYQEKTLLAAMQVKEVDILIATPEFIQQHRGIITAEFDNLVLADCRSQVIDKNQFKSTLITELQPAKIKIVDKRDLVESKKIEYLSKLLQQGDQNLIFVTNKQESINLASKLEARGNHVLFYNSGLTKKDQKQVIELFSSRQCMNLVTTVNFNPQVKIPGLKNVILYQPSLNQVELLEQVAYLNPDKDKSYLYLLYNDYDLQKIECFLKELAPNRELMKELYIILSKLNKGYGEINISNLELLKKLQAKTKVNLQLESVLIGLGILAELGLITRSKELKQKIRLLPQQKKLDLNSSMRYNECVSVREEFKKFKKTVLNAKVEEMLKLIN</sequence>
<dbReference type="GO" id="GO:0008409">
    <property type="term" value="F:5'-3' exonuclease activity"/>
    <property type="evidence" value="ECO:0007669"/>
    <property type="project" value="InterPro"/>
</dbReference>
<evidence type="ECO:0000313" key="8">
    <source>
        <dbReference type="Proteomes" id="UP000010880"/>
    </source>
</evidence>
<dbReference type="InterPro" id="IPR001667">
    <property type="entry name" value="DDH_dom"/>
</dbReference>
<dbReference type="InterPro" id="IPR004610">
    <property type="entry name" value="RecJ"/>
</dbReference>
<dbReference type="InterPro" id="IPR001650">
    <property type="entry name" value="Helicase_C-like"/>
</dbReference>
<dbReference type="Pfam" id="PF17768">
    <property type="entry name" value="RecJ_OB"/>
    <property type="match status" value="1"/>
</dbReference>
<evidence type="ECO:0000256" key="5">
    <source>
        <dbReference type="ARBA" id="ARBA00022839"/>
    </source>
</evidence>
<dbReference type="Pfam" id="PF00271">
    <property type="entry name" value="Helicase_C"/>
    <property type="match status" value="1"/>
</dbReference>
<dbReference type="NCBIfam" id="TIGR00644">
    <property type="entry name" value="recJ"/>
    <property type="match status" value="1"/>
</dbReference>
<dbReference type="Gene3D" id="3.40.50.300">
    <property type="entry name" value="P-loop containing nucleotide triphosphate hydrolases"/>
    <property type="match status" value="1"/>
</dbReference>
<proteinExistence type="inferred from homology"/>
<dbReference type="SUPFAM" id="SSF64182">
    <property type="entry name" value="DHH phosphoesterases"/>
    <property type="match status" value="1"/>
</dbReference>
<feature type="domain" description="Helicase C-terminal" evidence="6">
    <location>
        <begin position="847"/>
        <end position="1010"/>
    </location>
</feature>
<dbReference type="GO" id="GO:0003676">
    <property type="term" value="F:nucleic acid binding"/>
    <property type="evidence" value="ECO:0007669"/>
    <property type="project" value="InterPro"/>
</dbReference>
<keyword evidence="5 7" id="KW-0269">Exonuclease</keyword>